<dbReference type="Proteomes" id="UP000308092">
    <property type="component" value="Unassembled WGS sequence"/>
</dbReference>
<gene>
    <name evidence="1" type="ORF">EYZ11_002989</name>
</gene>
<sequence>MVSLAEQTLQIPKAISKYSHTNSKYAKDEDLILVWAPNGLTQATQVTAIYS</sequence>
<dbReference type="AlphaFoldDB" id="A0A4S3JPB8"/>
<proteinExistence type="predicted"/>
<name>A0A4S3JPB8_9EURO</name>
<evidence type="ECO:0000313" key="2">
    <source>
        <dbReference type="Proteomes" id="UP000308092"/>
    </source>
</evidence>
<organism evidence="1 2">
    <name type="scientific">Aspergillus tanneri</name>
    <dbReference type="NCBI Taxonomy" id="1220188"/>
    <lineage>
        <taxon>Eukaryota</taxon>
        <taxon>Fungi</taxon>
        <taxon>Dikarya</taxon>
        <taxon>Ascomycota</taxon>
        <taxon>Pezizomycotina</taxon>
        <taxon>Eurotiomycetes</taxon>
        <taxon>Eurotiomycetidae</taxon>
        <taxon>Eurotiales</taxon>
        <taxon>Aspergillaceae</taxon>
        <taxon>Aspergillus</taxon>
        <taxon>Aspergillus subgen. Circumdati</taxon>
    </lineage>
</organism>
<dbReference type="VEuPathDB" id="FungiDB:EYZ11_002989"/>
<reference evidence="1 2" key="1">
    <citation type="submission" date="2019-03" db="EMBL/GenBank/DDBJ databases">
        <title>The genome sequence of a newly discovered highly antifungal drug resistant Aspergillus species, Aspergillus tanneri NIH 1004.</title>
        <authorList>
            <person name="Mounaud S."/>
            <person name="Singh I."/>
            <person name="Joardar V."/>
            <person name="Pakala S."/>
            <person name="Pakala S."/>
            <person name="Venepally P."/>
            <person name="Hoover J."/>
            <person name="Nierman W."/>
            <person name="Chung J."/>
            <person name="Losada L."/>
        </authorList>
    </citation>
    <scope>NUCLEOTIDE SEQUENCE [LARGE SCALE GENOMIC DNA]</scope>
    <source>
        <strain evidence="1 2">NIH1004</strain>
    </source>
</reference>
<accession>A0A4S3JPB8</accession>
<comment type="caution">
    <text evidence="1">The sequence shown here is derived from an EMBL/GenBank/DDBJ whole genome shotgun (WGS) entry which is preliminary data.</text>
</comment>
<protein>
    <submittedName>
        <fullName evidence="1">Uncharacterized protein</fullName>
    </submittedName>
</protein>
<dbReference type="EMBL" id="SOSA01000072">
    <property type="protein sequence ID" value="THC97509.1"/>
    <property type="molecule type" value="Genomic_DNA"/>
</dbReference>
<evidence type="ECO:0000313" key="1">
    <source>
        <dbReference type="EMBL" id="THC97509.1"/>
    </source>
</evidence>
<keyword evidence="2" id="KW-1185">Reference proteome</keyword>